<evidence type="ECO:0000313" key="2">
    <source>
        <dbReference type="EMBL" id="AKB81712.1"/>
    </source>
</evidence>
<dbReference type="AlphaFoldDB" id="A0A0E3SL15"/>
<evidence type="ECO:0000256" key="1">
    <source>
        <dbReference type="SAM" id="Phobius"/>
    </source>
</evidence>
<dbReference type="KEGG" id="mbak:MSBR3_1134"/>
<accession>A0A0E3SL15</accession>
<keyword evidence="1" id="KW-1133">Transmembrane helix</keyword>
<reference evidence="2" key="1">
    <citation type="submission" date="2014-07" db="EMBL/GenBank/DDBJ databases">
        <title>Methanogenic archaea and the global carbon cycle.</title>
        <authorList>
            <person name="Henriksen J.R."/>
            <person name="Luke J."/>
            <person name="Reinhart S."/>
            <person name="Benedict M.N."/>
            <person name="Youngblut N.D."/>
            <person name="Metcalf M.E."/>
            <person name="Whitaker R.J."/>
            <person name="Metcalf W.W."/>
        </authorList>
    </citation>
    <scope>NUCLEOTIDE SEQUENCE [LARGE SCALE GENOMIC DNA]</scope>
    <source>
        <strain evidence="2">3</strain>
    </source>
</reference>
<organism evidence="2 3">
    <name type="scientific">Methanosarcina barkeri 3</name>
    <dbReference type="NCBI Taxonomy" id="1434107"/>
    <lineage>
        <taxon>Archaea</taxon>
        <taxon>Methanobacteriati</taxon>
        <taxon>Methanobacteriota</taxon>
        <taxon>Stenosarchaea group</taxon>
        <taxon>Methanomicrobia</taxon>
        <taxon>Methanosarcinales</taxon>
        <taxon>Methanosarcinaceae</taxon>
        <taxon>Methanosarcina</taxon>
    </lineage>
</organism>
<feature type="transmembrane region" description="Helical" evidence="1">
    <location>
        <begin position="37"/>
        <end position="56"/>
    </location>
</feature>
<evidence type="ECO:0000313" key="3">
    <source>
        <dbReference type="Proteomes" id="UP000033066"/>
    </source>
</evidence>
<dbReference type="EMBL" id="CP009517">
    <property type="protein sequence ID" value="AKB81712.1"/>
    <property type="molecule type" value="Genomic_DNA"/>
</dbReference>
<protein>
    <submittedName>
        <fullName evidence="2">Uncharacterized protein</fullName>
    </submittedName>
</protein>
<keyword evidence="1" id="KW-0472">Membrane</keyword>
<dbReference type="STRING" id="1434107.MSBR3_1134"/>
<keyword evidence="3" id="KW-1185">Reference proteome</keyword>
<keyword evidence="1" id="KW-0812">Transmembrane</keyword>
<proteinExistence type="predicted"/>
<gene>
    <name evidence="2" type="ORF">MSBR3_1134</name>
</gene>
<sequence>MRGYVLSITLSSHVEFLNYQFLEIYLFAENSVNCLNFPYTALIFLIVKIFSCFVKITRLFARNPARETP</sequence>
<dbReference type="HOGENOM" id="CLU_2766029_0_0_2"/>
<dbReference type="Proteomes" id="UP000033066">
    <property type="component" value="Chromosome"/>
</dbReference>
<dbReference type="PATRIC" id="fig|1434107.4.peg.1495"/>
<name>A0A0E3SL15_METBA</name>